<comment type="caution">
    <text evidence="1">The sequence shown here is derived from an EMBL/GenBank/DDBJ whole genome shotgun (WGS) entry which is preliminary data.</text>
</comment>
<name>M3IB55_LEPIR</name>
<dbReference type="EMBL" id="AFME02000036">
    <property type="protein sequence ID" value="EMG13097.1"/>
    <property type="molecule type" value="Genomic_DNA"/>
</dbReference>
<evidence type="ECO:0000313" key="1">
    <source>
        <dbReference type="EMBL" id="EMG13097.1"/>
    </source>
</evidence>
<proteinExistence type="predicted"/>
<dbReference type="AlphaFoldDB" id="M3IB55"/>
<accession>M3IB55</accession>
<organism evidence="1 2">
    <name type="scientific">Leptospira interrogans serovar Grippotyphosa str. LT2186</name>
    <dbReference type="NCBI Taxonomy" id="1001599"/>
    <lineage>
        <taxon>Bacteria</taxon>
        <taxon>Pseudomonadati</taxon>
        <taxon>Spirochaetota</taxon>
        <taxon>Spirochaetia</taxon>
        <taxon>Leptospirales</taxon>
        <taxon>Leptospiraceae</taxon>
        <taxon>Leptospira</taxon>
    </lineage>
</organism>
<dbReference type="Proteomes" id="UP000011776">
    <property type="component" value="Unassembled WGS sequence"/>
</dbReference>
<evidence type="ECO:0000313" key="2">
    <source>
        <dbReference type="Proteomes" id="UP000011776"/>
    </source>
</evidence>
<sequence length="47" mass="5211">MKKAYDSGLELINAIHPSTLLLKECILGKILLYILDQPLVISEIDDG</sequence>
<reference evidence="1 2" key="1">
    <citation type="submission" date="2013-02" db="EMBL/GenBank/DDBJ databases">
        <authorList>
            <person name="Harkins D.M."/>
            <person name="Durkin A.S."/>
            <person name="Brinkac L.M."/>
            <person name="Haft D.H."/>
            <person name="Selengut J.D."/>
            <person name="Sanka R."/>
            <person name="DePew J."/>
            <person name="Purushe J."/>
            <person name="Tulsiani S.M."/>
            <person name="Graham G.C."/>
            <person name="Burns M.-A."/>
            <person name="Dohnt M.F."/>
            <person name="Smythe L.D."/>
            <person name="McKay D.B."/>
            <person name="Craig S.B."/>
            <person name="Vinetz J.M."/>
            <person name="Sutton G.G."/>
            <person name="Nierman W.C."/>
            <person name="Fouts D.E."/>
        </authorList>
    </citation>
    <scope>NUCLEOTIDE SEQUENCE [LARGE SCALE GENOMIC DNA]</scope>
    <source>
        <strain evidence="1 2">LT2186</strain>
    </source>
</reference>
<dbReference type="BioCyc" id="LINT1001599:G11K9-5656-MONOMER"/>
<gene>
    <name evidence="1" type="ORF">LEP1GSC151_3539</name>
</gene>
<protein>
    <submittedName>
        <fullName evidence="1">Uncharacterized protein</fullName>
    </submittedName>
</protein>